<proteinExistence type="predicted"/>
<evidence type="ECO:0000313" key="3">
    <source>
        <dbReference type="Proteomes" id="UP000815677"/>
    </source>
</evidence>
<organism evidence="2 3">
    <name type="scientific">Mycena chlorophos</name>
    <name type="common">Agaric fungus</name>
    <name type="synonym">Agaricus chlorophos</name>
    <dbReference type="NCBI Taxonomy" id="658473"/>
    <lineage>
        <taxon>Eukaryota</taxon>
        <taxon>Fungi</taxon>
        <taxon>Dikarya</taxon>
        <taxon>Basidiomycota</taxon>
        <taxon>Agaricomycotina</taxon>
        <taxon>Agaricomycetes</taxon>
        <taxon>Agaricomycetidae</taxon>
        <taxon>Agaricales</taxon>
        <taxon>Marasmiineae</taxon>
        <taxon>Mycenaceae</taxon>
        <taxon>Mycena</taxon>
    </lineage>
</organism>
<feature type="compositionally biased region" description="Low complexity" evidence="1">
    <location>
        <begin position="50"/>
        <end position="63"/>
    </location>
</feature>
<dbReference type="Proteomes" id="UP000815677">
    <property type="component" value="Unassembled WGS sequence"/>
</dbReference>
<evidence type="ECO:0000256" key="1">
    <source>
        <dbReference type="SAM" id="MobiDB-lite"/>
    </source>
</evidence>
<gene>
    <name evidence="2" type="ORF">MCHLO_00071</name>
</gene>
<evidence type="ECO:0000313" key="2">
    <source>
        <dbReference type="EMBL" id="GAT42356.1"/>
    </source>
</evidence>
<protein>
    <submittedName>
        <fullName evidence="2">Uncharacterized protein</fullName>
    </submittedName>
</protein>
<dbReference type="EMBL" id="DF837783">
    <property type="protein sequence ID" value="GAT42356.1"/>
    <property type="molecule type" value="Genomic_DNA"/>
</dbReference>
<keyword evidence="3" id="KW-1185">Reference proteome</keyword>
<name>A0ABQ0KXX8_MYCCL</name>
<feature type="region of interest" description="Disordered" evidence="1">
    <location>
        <begin position="1"/>
        <end position="64"/>
    </location>
</feature>
<reference evidence="2" key="1">
    <citation type="submission" date="2014-09" db="EMBL/GenBank/DDBJ databases">
        <title>Genome sequence of the luminous mushroom Mycena chlorophos for searching fungal bioluminescence genes.</title>
        <authorList>
            <person name="Tanaka Y."/>
            <person name="Kasuga D."/>
            <person name="Oba Y."/>
            <person name="Hase S."/>
            <person name="Sato K."/>
            <person name="Oba Y."/>
            <person name="Sakakibara Y."/>
        </authorList>
    </citation>
    <scope>NUCLEOTIDE SEQUENCE</scope>
</reference>
<accession>A0ABQ0KXX8</accession>
<feature type="compositionally biased region" description="Polar residues" evidence="1">
    <location>
        <begin position="1"/>
        <end position="10"/>
    </location>
</feature>
<sequence>MGYTTKTSRVQKPPLLRLAACSDTGRTNRRAGECRRSASGTASRVEVRDGSTSSDSDGSIGSGEPTLVGAAFAVSRRTDVPESRQHLSISPHIHLSHADLDSTHPATSKRPEVTVRNTAEGYTADGAVDDQYAATGVCGR</sequence>